<keyword evidence="4" id="KW-1185">Reference proteome</keyword>
<organism evidence="3 4">
    <name type="scientific">Colletotrichum noveboracense</name>
    <dbReference type="NCBI Taxonomy" id="2664923"/>
    <lineage>
        <taxon>Eukaryota</taxon>
        <taxon>Fungi</taxon>
        <taxon>Dikarya</taxon>
        <taxon>Ascomycota</taxon>
        <taxon>Pezizomycotina</taxon>
        <taxon>Sordariomycetes</taxon>
        <taxon>Hypocreomycetidae</taxon>
        <taxon>Glomerellales</taxon>
        <taxon>Glomerellaceae</taxon>
        <taxon>Colletotrichum</taxon>
        <taxon>Colletotrichum gloeosporioides species complex</taxon>
    </lineage>
</organism>
<feature type="transmembrane region" description="Helical" evidence="2">
    <location>
        <begin position="86"/>
        <end position="108"/>
    </location>
</feature>
<dbReference type="PANTHER" id="PTHR37451:SF4">
    <property type="entry name" value="MARVEL DOMAIN-CONTAINING PROTEIN"/>
    <property type="match status" value="1"/>
</dbReference>
<dbReference type="EMBL" id="CAMGZC010000656">
    <property type="protein sequence ID" value="CAI0649168.1"/>
    <property type="molecule type" value="Genomic_DNA"/>
</dbReference>
<dbReference type="Proteomes" id="UP001152533">
    <property type="component" value="Unassembled WGS sequence"/>
</dbReference>
<feature type="compositionally biased region" description="Polar residues" evidence="1">
    <location>
        <begin position="175"/>
        <end position="198"/>
    </location>
</feature>
<keyword evidence="2" id="KW-0472">Membrane</keyword>
<feature type="region of interest" description="Disordered" evidence="1">
    <location>
        <begin position="162"/>
        <end position="265"/>
    </location>
</feature>
<dbReference type="AlphaFoldDB" id="A0A9W4WAS3"/>
<evidence type="ECO:0000313" key="4">
    <source>
        <dbReference type="Proteomes" id="UP001152533"/>
    </source>
</evidence>
<proteinExistence type="predicted"/>
<feature type="compositionally biased region" description="Low complexity" evidence="1">
    <location>
        <begin position="204"/>
        <end position="257"/>
    </location>
</feature>
<name>A0A9W4WAS3_9PEZI</name>
<feature type="compositionally biased region" description="Basic and acidic residues" evidence="1">
    <location>
        <begin position="165"/>
        <end position="174"/>
    </location>
</feature>
<protein>
    <recommendedName>
        <fullName evidence="5">MARVEL domain-containing protein</fullName>
    </recommendedName>
</protein>
<dbReference type="PANTHER" id="PTHR37451">
    <property type="entry name" value="MARVEL DOMAIN"/>
    <property type="match status" value="1"/>
</dbReference>
<keyword evidence="2" id="KW-0812">Transmembrane</keyword>
<sequence>MTRSVHYASSRDAGFENLPIFPTGYLAFRLLQVALAVSLLVICAWAMIFMVTWSHIYMLVYCSAVIVVNFWHLISYYHAPKVYNYWVVLAFDIIFLPGLFPISVLTAMSAAEGAYVADRYNWGAASVYMVLTVIGFLIVVSFVMSIILHVIGIRRHRRDRLHSRPVKENHHVDSESQNAQATTNAPYRPVNQSQNSLPYPNHPQQQTANQQQQTANQQQQTAEQQQQAAEQQQQAAEQQQQAAEQQQQTAEQQQQTARPLMPDTH</sequence>
<keyword evidence="2" id="KW-1133">Transmembrane helix</keyword>
<feature type="transmembrane region" description="Helical" evidence="2">
    <location>
        <begin position="30"/>
        <end position="50"/>
    </location>
</feature>
<evidence type="ECO:0000256" key="1">
    <source>
        <dbReference type="SAM" id="MobiDB-lite"/>
    </source>
</evidence>
<comment type="caution">
    <text evidence="3">The sequence shown here is derived from an EMBL/GenBank/DDBJ whole genome shotgun (WGS) entry which is preliminary data.</text>
</comment>
<evidence type="ECO:0000256" key="2">
    <source>
        <dbReference type="SAM" id="Phobius"/>
    </source>
</evidence>
<feature type="transmembrane region" description="Helical" evidence="2">
    <location>
        <begin position="128"/>
        <end position="151"/>
    </location>
</feature>
<evidence type="ECO:0008006" key="5">
    <source>
        <dbReference type="Google" id="ProtNLM"/>
    </source>
</evidence>
<gene>
    <name evidence="3" type="ORF">CGXH109_LOCUS83145</name>
</gene>
<reference evidence="3" key="1">
    <citation type="submission" date="2022-08" db="EMBL/GenBank/DDBJ databases">
        <authorList>
            <person name="Giroux E."/>
            <person name="Giroux E."/>
        </authorList>
    </citation>
    <scope>NUCLEOTIDE SEQUENCE</scope>
    <source>
        <strain evidence="3">H1091258</strain>
    </source>
</reference>
<feature type="transmembrane region" description="Helical" evidence="2">
    <location>
        <begin position="56"/>
        <end position="74"/>
    </location>
</feature>
<evidence type="ECO:0000313" key="3">
    <source>
        <dbReference type="EMBL" id="CAI0649168.1"/>
    </source>
</evidence>
<accession>A0A9W4WAS3</accession>